<dbReference type="Pfam" id="PF02836">
    <property type="entry name" value="Glyco_hydro_2_C"/>
    <property type="match status" value="1"/>
</dbReference>
<evidence type="ECO:0000256" key="6">
    <source>
        <dbReference type="SAM" id="SignalP"/>
    </source>
</evidence>
<dbReference type="PRINTS" id="PR00132">
    <property type="entry name" value="GLHYDRLASE2"/>
</dbReference>
<keyword evidence="6" id="KW-0732">Signal</keyword>
<gene>
    <name evidence="10" type="ORF">MTX78_23385</name>
</gene>
<dbReference type="Pfam" id="PF02837">
    <property type="entry name" value="Glyco_hydro_2_N"/>
    <property type="match status" value="1"/>
</dbReference>
<feature type="signal peptide" evidence="6">
    <location>
        <begin position="1"/>
        <end position="27"/>
    </location>
</feature>
<dbReference type="InterPro" id="IPR008979">
    <property type="entry name" value="Galactose-bd-like_sf"/>
</dbReference>
<evidence type="ECO:0000256" key="5">
    <source>
        <dbReference type="ARBA" id="ARBA00023295"/>
    </source>
</evidence>
<dbReference type="EMBL" id="CP094670">
    <property type="protein sequence ID" value="UOG77292.1"/>
    <property type="molecule type" value="Genomic_DNA"/>
</dbReference>
<evidence type="ECO:0000259" key="9">
    <source>
        <dbReference type="Pfam" id="PF02837"/>
    </source>
</evidence>
<dbReference type="InterPro" id="IPR036156">
    <property type="entry name" value="Beta-gal/glucu_dom_sf"/>
</dbReference>
<dbReference type="Pfam" id="PF00703">
    <property type="entry name" value="Glyco_hydro_2"/>
    <property type="match status" value="1"/>
</dbReference>
<dbReference type="InterPro" id="IPR017853">
    <property type="entry name" value="GH"/>
</dbReference>
<dbReference type="InterPro" id="IPR006103">
    <property type="entry name" value="Glyco_hydro_2_cat"/>
</dbReference>
<accession>A0ABY4D5G7</accession>
<dbReference type="Gene3D" id="2.60.120.260">
    <property type="entry name" value="Galactose-binding domain-like"/>
    <property type="match status" value="1"/>
</dbReference>
<proteinExistence type="inferred from homology"/>
<evidence type="ECO:0000256" key="1">
    <source>
        <dbReference type="ARBA" id="ARBA00007401"/>
    </source>
</evidence>
<evidence type="ECO:0000313" key="11">
    <source>
        <dbReference type="Proteomes" id="UP000831113"/>
    </source>
</evidence>
<dbReference type="PANTHER" id="PTHR10066">
    <property type="entry name" value="BETA-GLUCURONIDASE"/>
    <property type="match status" value="1"/>
</dbReference>
<dbReference type="InterPro" id="IPR006101">
    <property type="entry name" value="Glyco_hydro_2"/>
</dbReference>
<keyword evidence="5" id="KW-0326">Glycosidase</keyword>
<dbReference type="InterPro" id="IPR013783">
    <property type="entry name" value="Ig-like_fold"/>
</dbReference>
<evidence type="ECO:0000313" key="10">
    <source>
        <dbReference type="EMBL" id="UOG77292.1"/>
    </source>
</evidence>
<reference evidence="10 11" key="1">
    <citation type="submission" date="2022-03" db="EMBL/GenBank/DDBJ databases">
        <title>Hymenobactersp. isolated from the air.</title>
        <authorList>
            <person name="Won M."/>
            <person name="Kwon S.-W."/>
        </authorList>
    </citation>
    <scope>NUCLEOTIDE SEQUENCE [LARGE SCALE GENOMIC DNA]</scope>
    <source>
        <strain evidence="10 11">KACC 21982</strain>
        <plasmid evidence="10 11">unnamed1</plasmid>
    </source>
</reference>
<evidence type="ECO:0000256" key="2">
    <source>
        <dbReference type="ARBA" id="ARBA00012761"/>
    </source>
</evidence>
<evidence type="ECO:0000256" key="4">
    <source>
        <dbReference type="ARBA" id="ARBA00022801"/>
    </source>
</evidence>
<dbReference type="InterPro" id="IPR006102">
    <property type="entry name" value="Ig-like_GH2"/>
</dbReference>
<dbReference type="Proteomes" id="UP000831113">
    <property type="component" value="Plasmid unnamed1"/>
</dbReference>
<geneLocation type="plasmid" evidence="10 11">
    <name>unnamed1</name>
</geneLocation>
<dbReference type="SUPFAM" id="SSF49785">
    <property type="entry name" value="Galactose-binding domain-like"/>
    <property type="match status" value="1"/>
</dbReference>
<protein>
    <recommendedName>
        <fullName evidence="3">Beta-glucuronidase</fullName>
        <ecNumber evidence="2">3.2.1.31</ecNumber>
    </recommendedName>
</protein>
<comment type="similarity">
    <text evidence="1">Belongs to the glycosyl hydrolase 2 family.</text>
</comment>
<evidence type="ECO:0000256" key="3">
    <source>
        <dbReference type="ARBA" id="ARBA00016205"/>
    </source>
</evidence>
<organism evidence="10 11">
    <name type="scientific">Hymenobacter tibetensis</name>
    <dbReference type="NCBI Taxonomy" id="497967"/>
    <lineage>
        <taxon>Bacteria</taxon>
        <taxon>Pseudomonadati</taxon>
        <taxon>Bacteroidota</taxon>
        <taxon>Cytophagia</taxon>
        <taxon>Cytophagales</taxon>
        <taxon>Hymenobacteraceae</taxon>
        <taxon>Hymenobacter</taxon>
    </lineage>
</organism>
<sequence>MNSHSSKARIYSVLLALLSFSWGQTVAQTASLITNIDHRATTSLNGKWKIIVDPYETGFFSYRMTEDPNGFFKDRKAKDATELVEYNFDMSDELYVPSDWNSQREDLKLYEGTIWYKKAFDYAKKAATNRVFVHFGAVNYDAHVYLNGKKIGRHVGGFTPFNMEVTDLLQEKGNFLVVKADDKRLKEAVPTPNTDWWNYGGITRDVKLVEVPATFVEDYTVQLAKGSLNKLDVWVKTNGTSPQPVTVSIPEAKVKLSGTPDASGMVKLTSNAKLKLWSPESPKLYKVQITSGSETVEDEIGFRSIETKGADILLNKKPVLLKGICIHEEMPTRGARAYSMEDAQTLLGWAKELGCNYVRLAHYPHNENMTRLADKMGLMVWSEIPVYWTIDWANPATLANAKQQLTEMITRDKNKASVVLWSMANETPLSDSRLNFLKSQIETARQLDNTRLITAALEVHNATENTMMIDDPLGQYLDVLGCNEYIGWYSRKIEDCDNITWKTTYDKPLIISETGADCVAGMHGAATARFTEEFQDNFYQHQLAMIKRIPFLRGVTPWILADFRSPRRPLPGIQDYWNRKGLISDRGERKKAFYTLQKFYADWKLK</sequence>
<dbReference type="RefSeq" id="WP_243802992.1">
    <property type="nucleotide sequence ID" value="NZ_CP094670.1"/>
</dbReference>
<dbReference type="SUPFAM" id="SSF51445">
    <property type="entry name" value="(Trans)glycosidases"/>
    <property type="match status" value="1"/>
</dbReference>
<evidence type="ECO:0000259" key="8">
    <source>
        <dbReference type="Pfam" id="PF02836"/>
    </source>
</evidence>
<feature type="domain" description="Glycoside hydrolase family 2 immunoglobulin-like beta-sandwich" evidence="7">
    <location>
        <begin position="215"/>
        <end position="303"/>
    </location>
</feature>
<keyword evidence="11" id="KW-1185">Reference proteome</keyword>
<dbReference type="EC" id="3.2.1.31" evidence="2"/>
<feature type="domain" description="Glycosyl hydrolases family 2 sugar binding" evidence="9">
    <location>
        <begin position="104"/>
        <end position="212"/>
    </location>
</feature>
<dbReference type="PANTHER" id="PTHR10066:SF67">
    <property type="entry name" value="BETA-GLUCURONIDASE"/>
    <property type="match status" value="1"/>
</dbReference>
<dbReference type="Gene3D" id="3.20.20.80">
    <property type="entry name" value="Glycosidases"/>
    <property type="match status" value="1"/>
</dbReference>
<dbReference type="Gene3D" id="2.60.40.10">
    <property type="entry name" value="Immunoglobulins"/>
    <property type="match status" value="1"/>
</dbReference>
<keyword evidence="4" id="KW-0378">Hydrolase</keyword>
<dbReference type="SUPFAM" id="SSF49303">
    <property type="entry name" value="beta-Galactosidase/glucuronidase domain"/>
    <property type="match status" value="1"/>
</dbReference>
<feature type="chain" id="PRO_5046957881" description="Beta-glucuronidase" evidence="6">
    <location>
        <begin position="28"/>
        <end position="606"/>
    </location>
</feature>
<name>A0ABY4D5G7_9BACT</name>
<dbReference type="InterPro" id="IPR006104">
    <property type="entry name" value="Glyco_hydro_2_N"/>
</dbReference>
<keyword evidence="10" id="KW-0614">Plasmid</keyword>
<feature type="domain" description="Glycoside hydrolase family 2 catalytic" evidence="8">
    <location>
        <begin position="306"/>
        <end position="601"/>
    </location>
</feature>
<evidence type="ECO:0000259" key="7">
    <source>
        <dbReference type="Pfam" id="PF00703"/>
    </source>
</evidence>